<dbReference type="AlphaFoldDB" id="A0A0A9GP68"/>
<reference evidence="1" key="2">
    <citation type="journal article" date="2015" name="Data Brief">
        <title>Shoot transcriptome of the giant reed, Arundo donax.</title>
        <authorList>
            <person name="Barrero R.A."/>
            <person name="Guerrero F.D."/>
            <person name="Moolhuijzen P."/>
            <person name="Goolsby J.A."/>
            <person name="Tidwell J."/>
            <person name="Bellgard S.E."/>
            <person name="Bellgard M.I."/>
        </authorList>
    </citation>
    <scope>NUCLEOTIDE SEQUENCE</scope>
    <source>
        <tissue evidence="1">Shoot tissue taken approximately 20 cm above the soil surface</tissue>
    </source>
</reference>
<dbReference type="GO" id="GO:0003723">
    <property type="term" value="F:RNA binding"/>
    <property type="evidence" value="ECO:0007669"/>
    <property type="project" value="InterPro"/>
</dbReference>
<dbReference type="Gene3D" id="1.25.40.10">
    <property type="entry name" value="Tetratricopeptide repeat domain"/>
    <property type="match status" value="1"/>
</dbReference>
<reference evidence="1" key="1">
    <citation type="submission" date="2014-09" db="EMBL/GenBank/DDBJ databases">
        <authorList>
            <person name="Magalhaes I.L.F."/>
            <person name="Oliveira U."/>
            <person name="Santos F.R."/>
            <person name="Vidigal T.H.D.A."/>
            <person name="Brescovit A.D."/>
            <person name="Santos A.J."/>
        </authorList>
    </citation>
    <scope>NUCLEOTIDE SEQUENCE</scope>
    <source>
        <tissue evidence="1">Shoot tissue taken approximately 20 cm above the soil surface</tissue>
    </source>
</reference>
<dbReference type="EMBL" id="GBRH01170956">
    <property type="protein sequence ID" value="JAE26940.1"/>
    <property type="molecule type" value="Transcribed_RNA"/>
</dbReference>
<proteinExistence type="predicted"/>
<dbReference type="GO" id="GO:0009451">
    <property type="term" value="P:RNA modification"/>
    <property type="evidence" value="ECO:0007669"/>
    <property type="project" value="InterPro"/>
</dbReference>
<dbReference type="InterPro" id="IPR011990">
    <property type="entry name" value="TPR-like_helical_dom_sf"/>
</dbReference>
<organism evidence="1">
    <name type="scientific">Arundo donax</name>
    <name type="common">Giant reed</name>
    <name type="synonym">Donax arundinaceus</name>
    <dbReference type="NCBI Taxonomy" id="35708"/>
    <lineage>
        <taxon>Eukaryota</taxon>
        <taxon>Viridiplantae</taxon>
        <taxon>Streptophyta</taxon>
        <taxon>Embryophyta</taxon>
        <taxon>Tracheophyta</taxon>
        <taxon>Spermatophyta</taxon>
        <taxon>Magnoliopsida</taxon>
        <taxon>Liliopsida</taxon>
        <taxon>Poales</taxon>
        <taxon>Poaceae</taxon>
        <taxon>PACMAD clade</taxon>
        <taxon>Arundinoideae</taxon>
        <taxon>Arundineae</taxon>
        <taxon>Arundo</taxon>
    </lineage>
</organism>
<evidence type="ECO:0000313" key="1">
    <source>
        <dbReference type="EMBL" id="JAE26940.1"/>
    </source>
</evidence>
<evidence type="ECO:0008006" key="2">
    <source>
        <dbReference type="Google" id="ProtNLM"/>
    </source>
</evidence>
<accession>A0A0A9GP68</accession>
<dbReference type="PANTHER" id="PTHR47926">
    <property type="entry name" value="PENTATRICOPEPTIDE REPEAT-CONTAINING PROTEIN"/>
    <property type="match status" value="1"/>
</dbReference>
<dbReference type="InterPro" id="IPR046960">
    <property type="entry name" value="PPR_At4g14850-like_plant"/>
</dbReference>
<dbReference type="PANTHER" id="PTHR47926:SF384">
    <property type="entry name" value="DYW DOMAIN-CONTAINING PROTEIN"/>
    <property type="match status" value="1"/>
</dbReference>
<protein>
    <recommendedName>
        <fullName evidence="2">Pentatricopeptide repeat-containing protein</fullName>
    </recommendedName>
</protein>
<sequence>MVDLFCRAGMFEKVEEMIQMMPMEPDAAMLKALLGACRTHKNLELGKMQAIGLLMLPQMIMQGMCCYPTYMH</sequence>
<name>A0A0A9GP68_ARUDO</name>